<comment type="caution">
    <text evidence="2">The sequence shown here is derived from an EMBL/GenBank/DDBJ whole genome shotgun (WGS) entry which is preliminary data.</text>
</comment>
<feature type="compositionally biased region" description="Low complexity" evidence="1">
    <location>
        <begin position="87"/>
        <end position="107"/>
    </location>
</feature>
<feature type="compositionally biased region" description="Polar residues" evidence="1">
    <location>
        <begin position="54"/>
        <end position="64"/>
    </location>
</feature>
<evidence type="ECO:0000313" key="2">
    <source>
        <dbReference type="EMBL" id="MBD8066870.1"/>
    </source>
</evidence>
<feature type="compositionally biased region" description="Acidic residues" evidence="1">
    <location>
        <begin position="131"/>
        <end position="141"/>
    </location>
</feature>
<proteinExistence type="predicted"/>
<sequence length="397" mass="42251">MRTGLAVSVTAHVVLIALGLLKLGSTEPLQPTVQSIAVDLVPVEEYSNIRRGTLDSQVVETETPSIVEDDQPAELAQPTGNTQEDQPTPTAADTPTPAPVTEQAPAPEVTPEPTPEPEPEPAPEPTPEPESAPEPEPEPEPVEAPSPQSRPEPAPTPEVVPEPAPAPEPTPEPEPEPEPAPEPEPVPEPEPTPEPEPEMPQVAAPTPAARPSNLNQLREQYATAEAERKKREEEERKRQEEERQRAADAKKQEQQRQQQATTQLDTDLADEISSIINNAPSTGGTTGQGGSPTLGDTTGTSARLSQNAIDGLVAKIKTCWNLLPSDYNSGMTVTLSMSMNPDGTVSGTPQIVAADPSPAGGAIARAAQRAVVQCGPYTMLSADSYDQWRQIEVELRP</sequence>
<dbReference type="Gene3D" id="3.30.1150.10">
    <property type="match status" value="1"/>
</dbReference>
<feature type="compositionally biased region" description="Basic and acidic residues" evidence="1">
    <location>
        <begin position="225"/>
        <end position="254"/>
    </location>
</feature>
<reference evidence="2" key="1">
    <citation type="submission" date="2020-09" db="EMBL/GenBank/DDBJ databases">
        <title>Genome seq and assembly of Devosia sp.</title>
        <authorList>
            <person name="Chhetri G."/>
        </authorList>
    </citation>
    <scope>NUCLEOTIDE SEQUENCE</scope>
    <source>
        <strain evidence="2">PTR5</strain>
    </source>
</reference>
<dbReference type="AlphaFoldDB" id="A0A927IRM7"/>
<dbReference type="RefSeq" id="WP_191777378.1">
    <property type="nucleotide sequence ID" value="NZ_JACYFU010000004.1"/>
</dbReference>
<accession>A0A927IRM7</accession>
<feature type="compositionally biased region" description="Low complexity" evidence="1">
    <location>
        <begin position="255"/>
        <end position="266"/>
    </location>
</feature>
<dbReference type="Proteomes" id="UP000654108">
    <property type="component" value="Unassembled WGS sequence"/>
</dbReference>
<evidence type="ECO:0000256" key="1">
    <source>
        <dbReference type="SAM" id="MobiDB-lite"/>
    </source>
</evidence>
<gene>
    <name evidence="2" type="ORF">IC608_15455</name>
</gene>
<feature type="region of interest" description="Disordered" evidence="1">
    <location>
        <begin position="54"/>
        <end position="301"/>
    </location>
</feature>
<protein>
    <recommendedName>
        <fullName evidence="4">Protein TolA</fullName>
    </recommendedName>
</protein>
<keyword evidence="3" id="KW-1185">Reference proteome</keyword>
<feature type="compositionally biased region" description="Acidic residues" evidence="1">
    <location>
        <begin position="171"/>
        <end position="197"/>
    </location>
</feature>
<dbReference type="EMBL" id="JACYFU010000004">
    <property type="protein sequence ID" value="MBD8066870.1"/>
    <property type="molecule type" value="Genomic_DNA"/>
</dbReference>
<feature type="compositionally biased region" description="Pro residues" evidence="1">
    <location>
        <begin position="142"/>
        <end position="170"/>
    </location>
</feature>
<organism evidence="2 3">
    <name type="scientific">Devosia oryzisoli</name>
    <dbReference type="NCBI Taxonomy" id="2774138"/>
    <lineage>
        <taxon>Bacteria</taxon>
        <taxon>Pseudomonadati</taxon>
        <taxon>Pseudomonadota</taxon>
        <taxon>Alphaproteobacteria</taxon>
        <taxon>Hyphomicrobiales</taxon>
        <taxon>Devosiaceae</taxon>
        <taxon>Devosia</taxon>
    </lineage>
</organism>
<evidence type="ECO:0000313" key="3">
    <source>
        <dbReference type="Proteomes" id="UP000654108"/>
    </source>
</evidence>
<evidence type="ECO:0008006" key="4">
    <source>
        <dbReference type="Google" id="ProtNLM"/>
    </source>
</evidence>
<name>A0A927IRM7_9HYPH</name>